<keyword evidence="1" id="KW-0732">Signal</keyword>
<feature type="signal peptide" evidence="1">
    <location>
        <begin position="1"/>
        <end position="27"/>
    </location>
</feature>
<organism evidence="2 3">
    <name type="scientific">Trifolium medium</name>
    <dbReference type="NCBI Taxonomy" id="97028"/>
    <lineage>
        <taxon>Eukaryota</taxon>
        <taxon>Viridiplantae</taxon>
        <taxon>Streptophyta</taxon>
        <taxon>Embryophyta</taxon>
        <taxon>Tracheophyta</taxon>
        <taxon>Spermatophyta</taxon>
        <taxon>Magnoliopsida</taxon>
        <taxon>eudicotyledons</taxon>
        <taxon>Gunneridae</taxon>
        <taxon>Pentapetalae</taxon>
        <taxon>rosids</taxon>
        <taxon>fabids</taxon>
        <taxon>Fabales</taxon>
        <taxon>Fabaceae</taxon>
        <taxon>Papilionoideae</taxon>
        <taxon>50 kb inversion clade</taxon>
        <taxon>NPAAA clade</taxon>
        <taxon>Hologalegina</taxon>
        <taxon>IRL clade</taxon>
        <taxon>Trifolieae</taxon>
        <taxon>Trifolium</taxon>
    </lineage>
</organism>
<keyword evidence="3" id="KW-1185">Reference proteome</keyword>
<protein>
    <recommendedName>
        <fullName evidence="4">Transmembrane protein</fullName>
    </recommendedName>
</protein>
<evidence type="ECO:0000313" key="2">
    <source>
        <dbReference type="EMBL" id="MCI36533.1"/>
    </source>
</evidence>
<accession>A0A392RIW0</accession>
<dbReference type="AlphaFoldDB" id="A0A392RIW0"/>
<feature type="non-terminal residue" evidence="2">
    <location>
        <position position="55"/>
    </location>
</feature>
<dbReference type="EMBL" id="LXQA010234691">
    <property type="protein sequence ID" value="MCI36533.1"/>
    <property type="molecule type" value="Genomic_DNA"/>
</dbReference>
<evidence type="ECO:0008006" key="4">
    <source>
        <dbReference type="Google" id="ProtNLM"/>
    </source>
</evidence>
<reference evidence="2 3" key="1">
    <citation type="journal article" date="2018" name="Front. Plant Sci.">
        <title>Red Clover (Trifolium pratense) and Zigzag Clover (T. medium) - A Picture of Genomic Similarities and Differences.</title>
        <authorList>
            <person name="Dluhosova J."/>
            <person name="Istvanek J."/>
            <person name="Nedelnik J."/>
            <person name="Repkova J."/>
        </authorList>
    </citation>
    <scope>NUCLEOTIDE SEQUENCE [LARGE SCALE GENOMIC DNA]</scope>
    <source>
        <strain evidence="3">cv. 10/8</strain>
        <tissue evidence="2">Leaf</tissue>
    </source>
</reference>
<proteinExistence type="predicted"/>
<evidence type="ECO:0000313" key="3">
    <source>
        <dbReference type="Proteomes" id="UP000265520"/>
    </source>
</evidence>
<dbReference type="Proteomes" id="UP000265520">
    <property type="component" value="Unassembled WGS sequence"/>
</dbReference>
<name>A0A392RIW0_9FABA</name>
<sequence>MAYVKFVLLSLFLLATFVMFPIKIVEACSGSCWGRVLAGVNAPPVLVVVLALRRS</sequence>
<feature type="chain" id="PRO_5017921619" description="Transmembrane protein" evidence="1">
    <location>
        <begin position="28"/>
        <end position="55"/>
    </location>
</feature>
<comment type="caution">
    <text evidence="2">The sequence shown here is derived from an EMBL/GenBank/DDBJ whole genome shotgun (WGS) entry which is preliminary data.</text>
</comment>
<evidence type="ECO:0000256" key="1">
    <source>
        <dbReference type="SAM" id="SignalP"/>
    </source>
</evidence>